<dbReference type="Gene3D" id="3.40.50.2000">
    <property type="entry name" value="Glycogen Phosphorylase B"/>
    <property type="match status" value="1"/>
</dbReference>
<name>A0A6G4XEQ2_9ACTN</name>
<protein>
    <submittedName>
        <fullName evidence="1">Glycosyltransferase family 4 protein</fullName>
    </submittedName>
</protein>
<evidence type="ECO:0000313" key="2">
    <source>
        <dbReference type="Proteomes" id="UP000481109"/>
    </source>
</evidence>
<evidence type="ECO:0000313" key="1">
    <source>
        <dbReference type="EMBL" id="NGO76015.1"/>
    </source>
</evidence>
<dbReference type="AlphaFoldDB" id="A0A6G4XEQ2"/>
<keyword evidence="2" id="KW-1185">Reference proteome</keyword>
<organism evidence="1 2">
    <name type="scientific">Streptomyces mesophilus</name>
    <dbReference type="NCBI Taxonomy" id="1775132"/>
    <lineage>
        <taxon>Bacteria</taxon>
        <taxon>Bacillati</taxon>
        <taxon>Actinomycetota</taxon>
        <taxon>Actinomycetes</taxon>
        <taxon>Kitasatosporales</taxon>
        <taxon>Streptomycetaceae</taxon>
        <taxon>Streptomyces</taxon>
    </lineage>
</organism>
<dbReference type="EMBL" id="JAAKZW010000025">
    <property type="protein sequence ID" value="NGO76015.1"/>
    <property type="molecule type" value="Genomic_DNA"/>
</dbReference>
<proteinExistence type="predicted"/>
<dbReference type="Proteomes" id="UP000481109">
    <property type="component" value="Unassembled WGS sequence"/>
</dbReference>
<keyword evidence="1" id="KW-0808">Transferase</keyword>
<dbReference type="SUPFAM" id="SSF53756">
    <property type="entry name" value="UDP-Glycosyltransferase/glycogen phosphorylase"/>
    <property type="match status" value="1"/>
</dbReference>
<accession>A0A6G4XEQ2</accession>
<gene>
    <name evidence="1" type="ORF">G6045_10075</name>
</gene>
<reference evidence="1 2" key="1">
    <citation type="submission" date="2020-02" db="EMBL/GenBank/DDBJ databases">
        <title>Whole-genome analyses of novel actinobacteria.</title>
        <authorList>
            <person name="Sahin N."/>
            <person name="Tokatli A."/>
        </authorList>
    </citation>
    <scope>NUCLEOTIDE SEQUENCE [LARGE SCALE GENOMIC DNA]</scope>
    <source>
        <strain evidence="1 2">YC504</strain>
    </source>
</reference>
<sequence length="519" mass="55935">MPTPDVSDGGLTGIAGWAVSRMGRVPRPFLAERILGVVAHRERDARRKADLLAEAAQARLAQGYVPRHLRQAYAAELAWADAEFAAGRKKEAAASLTKALMLAFHRVAHLDNGASPLAEDPAAFTGPLRRSRTARALRKARGRKSPAAAPEAGRPVRLLIAHSNNANFLGPLLQRYEQDPDVELRLLNTAADPELKPLSGGVGRLVRHAVAGDGAYTRAAEAALRPHLDWADVVFVDWCTAAATLFTRVDPGTTRIVVRLHSFEALGYWPHVADFSRVDDLVFVSEHLRELCVAAVPRLAEPDGPRLHVVSNVVPLDRFARPKKPDARFTLGLVGTSQVAKDPRWALEVLKLLRHKDPRYVLHTVGSPLGAAGSAATARYHEAFLADLGPLEAEGAVRQIGQTADVPGALQEVGVILSTSVRESWHAGLIEGAASGAVPVVRDWPYFAGKPHGARTLFPASWIVTTPAEAAERILAATADEETWLDLTQEASAHASATWDPRSPLADFDRILLGGRGES</sequence>
<dbReference type="RefSeq" id="WP_165331518.1">
    <property type="nucleotide sequence ID" value="NZ_JAAKZW010000025.1"/>
</dbReference>
<dbReference type="GO" id="GO:0016740">
    <property type="term" value="F:transferase activity"/>
    <property type="evidence" value="ECO:0007669"/>
    <property type="project" value="UniProtKB-KW"/>
</dbReference>
<comment type="caution">
    <text evidence="1">The sequence shown here is derived from an EMBL/GenBank/DDBJ whole genome shotgun (WGS) entry which is preliminary data.</text>
</comment>